<dbReference type="InterPro" id="IPR011766">
    <property type="entry name" value="TPP_enzyme_TPP-bd"/>
</dbReference>
<dbReference type="InterPro" id="IPR029061">
    <property type="entry name" value="THDP-binding"/>
</dbReference>
<comment type="caution">
    <text evidence="7">The sequence shown here is derived from an EMBL/GenBank/DDBJ whole genome shotgun (WGS) entry which is preliminary data.</text>
</comment>
<organism evidence="7 8">
    <name type="scientific">Hoylesella saccharolytica F0055</name>
    <dbReference type="NCBI Taxonomy" id="1127699"/>
    <lineage>
        <taxon>Bacteria</taxon>
        <taxon>Pseudomonadati</taxon>
        <taxon>Bacteroidota</taxon>
        <taxon>Bacteroidia</taxon>
        <taxon>Bacteroidales</taxon>
        <taxon>Prevotellaceae</taxon>
        <taxon>Hoylesella</taxon>
    </lineage>
</organism>
<dbReference type="GO" id="GO:0033980">
    <property type="term" value="F:phosphonopyruvate decarboxylase activity"/>
    <property type="evidence" value="ECO:0007669"/>
    <property type="project" value="InterPro"/>
</dbReference>
<dbReference type="PANTHER" id="PTHR42818:SF1">
    <property type="entry name" value="SULFOPYRUVATE DECARBOXYLASE"/>
    <property type="match status" value="1"/>
</dbReference>
<evidence type="ECO:0000259" key="6">
    <source>
        <dbReference type="Pfam" id="PF02776"/>
    </source>
</evidence>
<dbReference type="FunFam" id="3.40.50.970:FF:000100">
    <property type="entry name" value="Putative phosphonopyruvate decarboxylase"/>
    <property type="match status" value="1"/>
</dbReference>
<dbReference type="PANTHER" id="PTHR42818">
    <property type="entry name" value="SULFOPYRUVATE DECARBOXYLASE SUBUNIT ALPHA"/>
    <property type="match status" value="1"/>
</dbReference>
<evidence type="ECO:0000313" key="7">
    <source>
        <dbReference type="EMBL" id="EKX96117.1"/>
    </source>
</evidence>
<dbReference type="Pfam" id="PF02775">
    <property type="entry name" value="TPP_enzyme_C"/>
    <property type="match status" value="1"/>
</dbReference>
<dbReference type="STRING" id="1127699.HMPREF9151_02519"/>
<name>L1MYF3_9BACT</name>
<keyword evidence="1" id="KW-0210">Decarboxylase</keyword>
<evidence type="ECO:0000256" key="3">
    <source>
        <dbReference type="ARBA" id="ARBA00023239"/>
    </source>
</evidence>
<dbReference type="InterPro" id="IPR017684">
    <property type="entry name" value="Phosphono-pyrv_decarboxylase"/>
</dbReference>
<sequence>MIRPQYFYDTLKSYGIDFYTGVPDSLLKSLCAYLTENSESTKNIIAANEGGAIGLAAGHYLATKEIPVVYMQNSGIGNAVNPLLSLADEDVYRIPILLIVGWRGEPNIHDEPQHVKQGKITIPLFDTMGIKNEILATEEQDINEQIKRAVDYMQEKQTPYALIVKKGTFEKYKLLEKLEKHLELEREKAVQLVASDLDDNSVVVSTTGKISRELFEYREMKGENHEHDFLTVGSMGHSSQIALGIALAQKGRKVYCFDGDGAVIMHMGSLGIVGNLAPKNFYHILFNNGAHDTVGGQPTIGFDINFIQIAHHLGYKSVISVDNENALQSILHSLHTYEAPVFLEIKVRKGSREDLGRPTTTPIQNKESLMDFLIDRNLDP</sequence>
<dbReference type="EMBL" id="AMEP01000164">
    <property type="protein sequence ID" value="EKX96117.1"/>
    <property type="molecule type" value="Genomic_DNA"/>
</dbReference>
<evidence type="ECO:0000313" key="8">
    <source>
        <dbReference type="Proteomes" id="UP000010433"/>
    </source>
</evidence>
<keyword evidence="4" id="KW-0175">Coiled coil</keyword>
<dbReference type="Gene3D" id="3.40.50.970">
    <property type="match status" value="2"/>
</dbReference>
<evidence type="ECO:0000256" key="1">
    <source>
        <dbReference type="ARBA" id="ARBA00022793"/>
    </source>
</evidence>
<reference evidence="7 8" key="1">
    <citation type="submission" date="2012-05" db="EMBL/GenBank/DDBJ databases">
        <authorList>
            <person name="Weinstock G."/>
            <person name="Sodergren E."/>
            <person name="Lobos E.A."/>
            <person name="Fulton L."/>
            <person name="Fulton R."/>
            <person name="Courtney L."/>
            <person name="Fronick C."/>
            <person name="O'Laughlin M."/>
            <person name="Godfrey J."/>
            <person name="Wilson R.M."/>
            <person name="Miner T."/>
            <person name="Farmer C."/>
            <person name="Delehaunty K."/>
            <person name="Cordes M."/>
            <person name="Minx P."/>
            <person name="Tomlinson C."/>
            <person name="Chen J."/>
            <person name="Wollam A."/>
            <person name="Pepin K.H."/>
            <person name="Bhonagiri V."/>
            <person name="Zhang X."/>
            <person name="Suruliraj S."/>
            <person name="Warren W."/>
            <person name="Mitreva M."/>
            <person name="Mardis E.R."/>
            <person name="Wilson R.K."/>
        </authorList>
    </citation>
    <scope>NUCLEOTIDE SEQUENCE [LARGE SCALE GENOMIC DNA]</scope>
    <source>
        <strain evidence="7 8">F0055</strain>
    </source>
</reference>
<dbReference type="Proteomes" id="UP000010433">
    <property type="component" value="Unassembled WGS sequence"/>
</dbReference>
<feature type="domain" description="Thiamine pyrophosphate enzyme TPP-binding" evidence="5">
    <location>
        <begin position="207"/>
        <end position="345"/>
    </location>
</feature>
<dbReference type="GO" id="GO:0030976">
    <property type="term" value="F:thiamine pyrophosphate binding"/>
    <property type="evidence" value="ECO:0007669"/>
    <property type="project" value="InterPro"/>
</dbReference>
<dbReference type="OrthoDB" id="4494979at2"/>
<dbReference type="AlphaFoldDB" id="L1MYF3"/>
<proteinExistence type="predicted"/>
<dbReference type="RefSeq" id="WP_009161379.1">
    <property type="nucleotide sequence ID" value="NZ_KB290963.1"/>
</dbReference>
<dbReference type="NCBIfam" id="TIGR03297">
    <property type="entry name" value="Ppyr-DeCO2ase"/>
    <property type="match status" value="1"/>
</dbReference>
<dbReference type="Pfam" id="PF02776">
    <property type="entry name" value="TPP_enzyme_N"/>
    <property type="match status" value="1"/>
</dbReference>
<gene>
    <name evidence="7" type="ORF">HMPREF9151_02519</name>
</gene>
<dbReference type="CDD" id="cd07035">
    <property type="entry name" value="TPP_PYR_POX_like"/>
    <property type="match status" value="1"/>
</dbReference>
<dbReference type="HOGENOM" id="CLU_042853_1_0_10"/>
<dbReference type="GO" id="GO:0032923">
    <property type="term" value="P:organic phosphonate biosynthetic process"/>
    <property type="evidence" value="ECO:0007669"/>
    <property type="project" value="InterPro"/>
</dbReference>
<dbReference type="InterPro" id="IPR012001">
    <property type="entry name" value="Thiamin_PyroP_enz_TPP-bd_dom"/>
</dbReference>
<dbReference type="SUPFAM" id="SSF52518">
    <property type="entry name" value="Thiamin diphosphate-binding fold (THDP-binding)"/>
    <property type="match status" value="2"/>
</dbReference>
<keyword evidence="7" id="KW-0670">Pyruvate</keyword>
<dbReference type="PATRIC" id="fig|1127699.3.peg.2313"/>
<feature type="coiled-coil region" evidence="4">
    <location>
        <begin position="135"/>
        <end position="195"/>
    </location>
</feature>
<dbReference type="CDD" id="cd03371">
    <property type="entry name" value="TPP_PpyrDC"/>
    <property type="match status" value="1"/>
</dbReference>
<evidence type="ECO:0000259" key="5">
    <source>
        <dbReference type="Pfam" id="PF02775"/>
    </source>
</evidence>
<feature type="domain" description="Thiamine pyrophosphate enzyme N-terminal TPP-binding" evidence="6">
    <location>
        <begin position="5"/>
        <end position="117"/>
    </location>
</feature>
<protein>
    <submittedName>
        <fullName evidence="7">Phosphonopyruvate decarboxylase</fullName>
    </submittedName>
</protein>
<evidence type="ECO:0000256" key="4">
    <source>
        <dbReference type="SAM" id="Coils"/>
    </source>
</evidence>
<dbReference type="FunFam" id="3.40.50.970:FF:000101">
    <property type="entry name" value="Putative phosphonopyruvate decarboxylase"/>
    <property type="match status" value="1"/>
</dbReference>
<keyword evidence="3" id="KW-0456">Lyase</keyword>
<dbReference type="InterPro" id="IPR051818">
    <property type="entry name" value="TPP_dependent_decarboxylase"/>
</dbReference>
<keyword evidence="2" id="KW-0786">Thiamine pyrophosphate</keyword>
<keyword evidence="8" id="KW-1185">Reference proteome</keyword>
<accession>L1MYF3</accession>
<evidence type="ECO:0000256" key="2">
    <source>
        <dbReference type="ARBA" id="ARBA00023052"/>
    </source>
</evidence>